<protein>
    <submittedName>
        <fullName evidence="2">XRE family transcriptional regulator</fullName>
    </submittedName>
</protein>
<proteinExistence type="predicted"/>
<evidence type="ECO:0000259" key="1">
    <source>
        <dbReference type="PROSITE" id="PS50943"/>
    </source>
</evidence>
<keyword evidence="3" id="KW-1185">Reference proteome</keyword>
<dbReference type="Pfam" id="PF13560">
    <property type="entry name" value="HTH_31"/>
    <property type="match status" value="1"/>
</dbReference>
<dbReference type="PROSITE" id="PS50943">
    <property type="entry name" value="HTH_CROC1"/>
    <property type="match status" value="1"/>
</dbReference>
<reference evidence="2 3" key="1">
    <citation type="submission" date="2018-12" db="EMBL/GenBank/DDBJ databases">
        <authorList>
            <person name="Li F."/>
        </authorList>
    </citation>
    <scope>NUCLEOTIDE SEQUENCE [LARGE SCALE GENOMIC DNA]</scope>
    <source>
        <strain evidence="2 3">11W25H-1</strain>
    </source>
</reference>
<comment type="caution">
    <text evidence="2">The sequence shown here is derived from an EMBL/GenBank/DDBJ whole genome shotgun (WGS) entry which is preliminary data.</text>
</comment>
<dbReference type="Gene3D" id="1.10.260.40">
    <property type="entry name" value="lambda repressor-like DNA-binding domains"/>
    <property type="match status" value="1"/>
</dbReference>
<dbReference type="EMBL" id="RZNB01000001">
    <property type="protein sequence ID" value="RWZ52840.1"/>
    <property type="molecule type" value="Genomic_DNA"/>
</dbReference>
<evidence type="ECO:0000313" key="2">
    <source>
        <dbReference type="EMBL" id="RWZ52840.1"/>
    </source>
</evidence>
<dbReference type="GO" id="GO:0003677">
    <property type="term" value="F:DNA binding"/>
    <property type="evidence" value="ECO:0007669"/>
    <property type="project" value="InterPro"/>
</dbReference>
<dbReference type="SUPFAM" id="SSF47413">
    <property type="entry name" value="lambda repressor-like DNA-binding domains"/>
    <property type="match status" value="1"/>
</dbReference>
<dbReference type="InterPro" id="IPR001387">
    <property type="entry name" value="Cro/C1-type_HTH"/>
</dbReference>
<evidence type="ECO:0000313" key="3">
    <source>
        <dbReference type="Proteomes" id="UP000288547"/>
    </source>
</evidence>
<dbReference type="AlphaFoldDB" id="A0A3S4DP03"/>
<dbReference type="Proteomes" id="UP000288547">
    <property type="component" value="Unassembled WGS sequence"/>
</dbReference>
<dbReference type="Pfam" id="PF17765">
    <property type="entry name" value="MLTR_LBD"/>
    <property type="match status" value="1"/>
</dbReference>
<sequence>MTESHDLREFLMSRRAQIDPASTGLPETATARRGKGLRREEVAALAGMSVDYYARLEQGRIGNVSDQILTAIEDVLGLTPLERDHLRALVRTEPAQARKKAPPATRVRRSLRDLIVAMDPIPVILQGPRMEVLAWNRAATTLLADFAAMSPSDRNIARWLFLDSSTRTKYPDWEDVAAPTVAALRAARDPRRPDEALERLVGELSVASEDFARFWAGYRLFKHGHGAKRIFHETVGTMTLNYETFDVPDSGGQFFSTYTADVGSPSAEKLQILLSWNEPVPISRGQEAGAPRAVDEH</sequence>
<dbReference type="SMART" id="SM00530">
    <property type="entry name" value="HTH_XRE"/>
    <property type="match status" value="1"/>
</dbReference>
<dbReference type="CDD" id="cd00093">
    <property type="entry name" value="HTH_XRE"/>
    <property type="match status" value="1"/>
</dbReference>
<dbReference type="PANTHER" id="PTHR35010:SF2">
    <property type="entry name" value="BLL4672 PROTEIN"/>
    <property type="match status" value="1"/>
</dbReference>
<dbReference type="OrthoDB" id="3518652at2"/>
<dbReference type="InterPro" id="IPR041413">
    <property type="entry name" value="MLTR_LBD"/>
</dbReference>
<organism evidence="2 3">
    <name type="scientific">Labedella phragmitis</name>
    <dbReference type="NCBI Taxonomy" id="2498849"/>
    <lineage>
        <taxon>Bacteria</taxon>
        <taxon>Bacillati</taxon>
        <taxon>Actinomycetota</taxon>
        <taxon>Actinomycetes</taxon>
        <taxon>Micrococcales</taxon>
        <taxon>Microbacteriaceae</taxon>
        <taxon>Labedella</taxon>
    </lineage>
</organism>
<feature type="domain" description="HTH cro/C1-type" evidence="1">
    <location>
        <begin position="31"/>
        <end position="83"/>
    </location>
</feature>
<dbReference type="Gene3D" id="3.30.450.180">
    <property type="match status" value="1"/>
</dbReference>
<dbReference type="PANTHER" id="PTHR35010">
    <property type="entry name" value="BLL4672 PROTEIN-RELATED"/>
    <property type="match status" value="1"/>
</dbReference>
<dbReference type="InterPro" id="IPR010982">
    <property type="entry name" value="Lambda_DNA-bd_dom_sf"/>
</dbReference>
<dbReference type="RefSeq" id="WP_128493683.1">
    <property type="nucleotide sequence ID" value="NZ_RZNB01000001.1"/>
</dbReference>
<name>A0A3S4DP03_9MICO</name>
<accession>A0A3S4DP03</accession>
<gene>
    <name evidence="2" type="ORF">ELQ90_02540</name>
</gene>